<dbReference type="Proteomes" id="UP001349262">
    <property type="component" value="Unassembled WGS sequence"/>
</dbReference>
<protein>
    <submittedName>
        <fullName evidence="1">Uncharacterized protein</fullName>
    </submittedName>
</protein>
<comment type="caution">
    <text evidence="1">The sequence shown here is derived from an EMBL/GenBank/DDBJ whole genome shotgun (WGS) entry which is preliminary data.</text>
</comment>
<reference evidence="1 2" key="1">
    <citation type="journal article" date="2012" name="Genet. Mol. Biol.">
        <title>Analysis of 16S rRNA and mxaF genes revealing insights into Methylobacterium niche-specific plant association.</title>
        <authorList>
            <person name="Dourado M.N."/>
            <person name="Andreote F.D."/>
            <person name="Dini-Andreote F."/>
            <person name="Conti R."/>
            <person name="Araujo J.M."/>
            <person name="Araujo W.L."/>
        </authorList>
    </citation>
    <scope>NUCLEOTIDE SEQUENCE [LARGE SCALE GENOMIC DNA]</scope>
    <source>
        <strain evidence="1 2">SR1.6/4</strain>
    </source>
</reference>
<accession>A0ABU7T7C9</accession>
<gene>
    <name evidence="1" type="ORF">MRSR164_05110</name>
</gene>
<proteinExistence type="predicted"/>
<evidence type="ECO:0000313" key="2">
    <source>
        <dbReference type="Proteomes" id="UP001349262"/>
    </source>
</evidence>
<dbReference type="EMBL" id="MLBY01000003">
    <property type="protein sequence ID" value="MEE7456197.1"/>
    <property type="molecule type" value="Genomic_DNA"/>
</dbReference>
<sequence length="76" mass="8346">MLDSATALAGIINRFKLAEIERALAQIEQADLPSPELKAKALKEAVELEGMRKLLRKEVRRSLMPTVITNGDTATV</sequence>
<organism evidence="1 2">
    <name type="scientific">Methylobacterium radiotolerans</name>
    <dbReference type="NCBI Taxonomy" id="31998"/>
    <lineage>
        <taxon>Bacteria</taxon>
        <taxon>Pseudomonadati</taxon>
        <taxon>Pseudomonadota</taxon>
        <taxon>Alphaproteobacteria</taxon>
        <taxon>Hyphomicrobiales</taxon>
        <taxon>Methylobacteriaceae</taxon>
        <taxon>Methylobacterium</taxon>
    </lineage>
</organism>
<evidence type="ECO:0000313" key="1">
    <source>
        <dbReference type="EMBL" id="MEE7456197.1"/>
    </source>
</evidence>
<keyword evidence="2" id="KW-1185">Reference proteome</keyword>
<name>A0ABU7T7C9_9HYPH</name>